<proteinExistence type="predicted"/>
<accession>A0A9Q8WCG6</accession>
<dbReference type="KEGG" id="clup:CLUP02_03555"/>
<evidence type="ECO:0000313" key="2">
    <source>
        <dbReference type="Proteomes" id="UP000830671"/>
    </source>
</evidence>
<evidence type="ECO:0000313" key="1">
    <source>
        <dbReference type="EMBL" id="UQC78081.1"/>
    </source>
</evidence>
<reference evidence="1" key="1">
    <citation type="journal article" date="2021" name="Mol. Plant Microbe Interact.">
        <title>Complete Genome Sequence of the Plant-Pathogenic Fungus Colletotrichum lupini.</title>
        <authorList>
            <person name="Baroncelli R."/>
            <person name="Pensec F."/>
            <person name="Da Lio D."/>
            <person name="Boufleur T."/>
            <person name="Vicente I."/>
            <person name="Sarrocco S."/>
            <person name="Picot A."/>
            <person name="Baraldi E."/>
            <person name="Sukno S."/>
            <person name="Thon M."/>
            <person name="Le Floch G."/>
        </authorList>
    </citation>
    <scope>NUCLEOTIDE SEQUENCE</scope>
    <source>
        <strain evidence="1">IMI 504893</strain>
    </source>
</reference>
<keyword evidence="2" id="KW-1185">Reference proteome</keyword>
<dbReference type="Proteomes" id="UP000830671">
    <property type="component" value="Chromosome 2"/>
</dbReference>
<name>A0A9Q8WCG6_9PEZI</name>
<dbReference type="AlphaFoldDB" id="A0A9Q8WCG6"/>
<gene>
    <name evidence="1" type="ORF">CLUP02_03555</name>
</gene>
<dbReference type="GeneID" id="73337585"/>
<dbReference type="EMBL" id="CP019474">
    <property type="protein sequence ID" value="UQC78081.1"/>
    <property type="molecule type" value="Genomic_DNA"/>
</dbReference>
<sequence>MDDLVLWWQEQMERLLARHLSPQVWFASSLSLRAAFGTMFLLQQLLLGAAQPQGERWDILGLEPEKKSLSAGLTGKSSLAFDHLLAVPVIFRFHSPPKISKKPSTRSGQPRRPVVQTPFFSRPTKTIAYCFRTTKTKSHILGSPFAPPKPTTIVPRSLSDSLNTAQSHSTFDWLHSQLTLPHPPVHSEVLVSGSTAECTRNLPFLCVNAVSSACTHLLGTGTTTATLEARYSFSAHRAGRAECDSVTVYFEYASVMGIAA</sequence>
<protein>
    <submittedName>
        <fullName evidence="1">Uncharacterized protein</fullName>
    </submittedName>
</protein>
<organism evidence="1 2">
    <name type="scientific">Colletotrichum lupini</name>
    <dbReference type="NCBI Taxonomy" id="145971"/>
    <lineage>
        <taxon>Eukaryota</taxon>
        <taxon>Fungi</taxon>
        <taxon>Dikarya</taxon>
        <taxon>Ascomycota</taxon>
        <taxon>Pezizomycotina</taxon>
        <taxon>Sordariomycetes</taxon>
        <taxon>Hypocreomycetidae</taxon>
        <taxon>Glomerellales</taxon>
        <taxon>Glomerellaceae</taxon>
        <taxon>Colletotrichum</taxon>
        <taxon>Colletotrichum acutatum species complex</taxon>
    </lineage>
</organism>
<dbReference type="RefSeq" id="XP_049139718.1">
    <property type="nucleotide sequence ID" value="XM_049282575.1"/>
</dbReference>